<dbReference type="SUPFAM" id="SSF52540">
    <property type="entry name" value="P-loop containing nucleoside triphosphate hydrolases"/>
    <property type="match status" value="1"/>
</dbReference>
<dbReference type="Proteomes" id="UP001211907">
    <property type="component" value="Unassembled WGS sequence"/>
</dbReference>
<dbReference type="GO" id="GO:0003924">
    <property type="term" value="F:GTPase activity"/>
    <property type="evidence" value="ECO:0007669"/>
    <property type="project" value="UniProtKB-UniRule"/>
</dbReference>
<dbReference type="GO" id="GO:1990131">
    <property type="term" value="C:Gtr1-Gtr2 GTPase complex"/>
    <property type="evidence" value="ECO:0007669"/>
    <property type="project" value="UniProtKB-UniRule"/>
</dbReference>
<evidence type="ECO:0000256" key="4">
    <source>
        <dbReference type="ARBA" id="ARBA00022741"/>
    </source>
</evidence>
<dbReference type="PANTHER" id="PTHR11259">
    <property type="entry name" value="RAS-RELATED GTP BINDING RAG/GTR YEAST"/>
    <property type="match status" value="1"/>
</dbReference>
<evidence type="ECO:0000256" key="3">
    <source>
        <dbReference type="ARBA" id="ARBA00022490"/>
    </source>
</evidence>
<gene>
    <name evidence="7" type="primary">IL4</name>
    <name evidence="7" type="ORF">HK100_004041</name>
</gene>
<dbReference type="EMBL" id="JADGJH010002051">
    <property type="protein sequence ID" value="KAJ3104544.1"/>
    <property type="molecule type" value="Genomic_DNA"/>
</dbReference>
<keyword evidence="8" id="KW-1185">Reference proteome</keyword>
<evidence type="ECO:0000313" key="7">
    <source>
        <dbReference type="EMBL" id="KAJ3104544.1"/>
    </source>
</evidence>
<comment type="subunit">
    <text evidence="6">Component of the GSE complex.</text>
</comment>
<dbReference type="GO" id="GO:1904263">
    <property type="term" value="P:positive regulation of TORC1 signaling"/>
    <property type="evidence" value="ECO:0007669"/>
    <property type="project" value="TreeGrafter"/>
</dbReference>
<dbReference type="Gene3D" id="3.30.450.190">
    <property type="match status" value="1"/>
</dbReference>
<dbReference type="GO" id="GO:0010507">
    <property type="term" value="P:negative regulation of autophagy"/>
    <property type="evidence" value="ECO:0007669"/>
    <property type="project" value="TreeGrafter"/>
</dbReference>
<dbReference type="GO" id="GO:0005634">
    <property type="term" value="C:nucleus"/>
    <property type="evidence" value="ECO:0007669"/>
    <property type="project" value="TreeGrafter"/>
</dbReference>
<dbReference type="FunFam" id="3.40.50.300:FF:000488">
    <property type="entry name" value="Small monomeric GTPase (Gtr1)"/>
    <property type="match status" value="1"/>
</dbReference>
<protein>
    <recommendedName>
        <fullName evidence="6">GTP-binding protein</fullName>
    </recommendedName>
</protein>
<evidence type="ECO:0000256" key="6">
    <source>
        <dbReference type="RuleBase" id="RU367014"/>
    </source>
</evidence>
<keyword evidence="5 6" id="KW-0342">GTP-binding</keyword>
<dbReference type="GO" id="GO:0000329">
    <property type="term" value="C:fungal-type vacuole membrane"/>
    <property type="evidence" value="ECO:0007669"/>
    <property type="project" value="TreeGrafter"/>
</dbReference>
<dbReference type="CDD" id="cd11384">
    <property type="entry name" value="RagA_like"/>
    <property type="match status" value="1"/>
</dbReference>
<comment type="function">
    <text evidence="6">GTPase involved in activation of the TORC1 signaling pathway, which promotes growth and represses autophagy in nutrient-rich conditions.</text>
</comment>
<dbReference type="InterPro" id="IPR039397">
    <property type="entry name" value="RagA/B"/>
</dbReference>
<evidence type="ECO:0000313" key="8">
    <source>
        <dbReference type="Proteomes" id="UP001211907"/>
    </source>
</evidence>
<dbReference type="AlphaFoldDB" id="A0AAD5SW86"/>
<dbReference type="FunFam" id="3.30.450.190:FF:000002">
    <property type="entry name" value="Ras-related GTP-binding protein A"/>
    <property type="match status" value="1"/>
</dbReference>
<evidence type="ECO:0000256" key="1">
    <source>
        <dbReference type="ARBA" id="ARBA00004496"/>
    </source>
</evidence>
<keyword evidence="7" id="KW-0675">Receptor</keyword>
<dbReference type="PANTHER" id="PTHR11259:SF1">
    <property type="entry name" value="RAS-RELATED GTP-BINDING PROTEIN"/>
    <property type="match status" value="1"/>
</dbReference>
<keyword evidence="4 6" id="KW-0547">Nucleotide-binding</keyword>
<evidence type="ECO:0000256" key="5">
    <source>
        <dbReference type="ARBA" id="ARBA00023134"/>
    </source>
</evidence>
<dbReference type="InterPro" id="IPR027417">
    <property type="entry name" value="P-loop_NTPase"/>
</dbReference>
<sequence length="299" mass="34275">MGKSGAGKTSMRSIIFANFVARDTRRLGATMDVEQSHVRLLGNLVLNLWDCGAHDEFMKSYLTSQRAQIFRGVQVLIYVFDVESREWEKDLADFENTVAAMVENSKDANVFCLIHKMDLVNKDQRHQVFSQAINELRQRANTLNITYYATSIWDETLYQAWSAIVYSIIPNVKVLETHLERFCHICGAEEVILFERSTFLVISHTTPGNFNQLIPDNNRFEKVSNMIKQFKLSCLKNQAQFQNMEVRCNSLSAFVDIFTPNTYIMVVVSNPNIQPSATMNNIALARKHFEKVEKGQLEA</sequence>
<dbReference type="InterPro" id="IPR006762">
    <property type="entry name" value="Gtr1_RagA"/>
</dbReference>
<accession>A0AAD5SW86</accession>
<reference evidence="7" key="1">
    <citation type="submission" date="2020-05" db="EMBL/GenBank/DDBJ databases">
        <title>Phylogenomic resolution of chytrid fungi.</title>
        <authorList>
            <person name="Stajich J.E."/>
            <person name="Amses K."/>
            <person name="Simmons R."/>
            <person name="Seto K."/>
            <person name="Myers J."/>
            <person name="Bonds A."/>
            <person name="Quandt C.A."/>
            <person name="Barry K."/>
            <person name="Liu P."/>
            <person name="Grigoriev I."/>
            <person name="Longcore J.E."/>
            <person name="James T.Y."/>
        </authorList>
    </citation>
    <scope>NUCLEOTIDE SEQUENCE</scope>
    <source>
        <strain evidence="7">JEL0513</strain>
    </source>
</reference>
<evidence type="ECO:0000256" key="2">
    <source>
        <dbReference type="ARBA" id="ARBA00007756"/>
    </source>
</evidence>
<proteinExistence type="inferred from homology"/>
<name>A0AAD5SW86_9FUNG</name>
<comment type="similarity">
    <text evidence="2 6">Belongs to the GTR/RAG GTP-binding protein family.</text>
</comment>
<organism evidence="7 8">
    <name type="scientific">Physocladia obscura</name>
    <dbReference type="NCBI Taxonomy" id="109957"/>
    <lineage>
        <taxon>Eukaryota</taxon>
        <taxon>Fungi</taxon>
        <taxon>Fungi incertae sedis</taxon>
        <taxon>Chytridiomycota</taxon>
        <taxon>Chytridiomycota incertae sedis</taxon>
        <taxon>Chytridiomycetes</taxon>
        <taxon>Chytridiales</taxon>
        <taxon>Chytriomycetaceae</taxon>
        <taxon>Physocladia</taxon>
    </lineage>
</organism>
<comment type="subcellular location">
    <subcellularLocation>
        <location evidence="1">Cytoplasm</location>
    </subcellularLocation>
</comment>
<dbReference type="GO" id="GO:0005525">
    <property type="term" value="F:GTP binding"/>
    <property type="evidence" value="ECO:0007669"/>
    <property type="project" value="UniProtKB-UniRule"/>
</dbReference>
<dbReference type="Pfam" id="PF04670">
    <property type="entry name" value="Gtr1_RagA"/>
    <property type="match status" value="1"/>
</dbReference>
<dbReference type="GO" id="GO:0009267">
    <property type="term" value="P:cellular response to starvation"/>
    <property type="evidence" value="ECO:0007669"/>
    <property type="project" value="TreeGrafter"/>
</dbReference>
<comment type="caution">
    <text evidence="7">The sequence shown here is derived from an EMBL/GenBank/DDBJ whole genome shotgun (WGS) entry which is preliminary data.</text>
</comment>
<keyword evidence="3" id="KW-0963">Cytoplasm</keyword>
<dbReference type="Gene3D" id="3.40.50.300">
    <property type="entry name" value="P-loop containing nucleotide triphosphate hydrolases"/>
    <property type="match status" value="1"/>
</dbReference>